<dbReference type="CDD" id="cd03801">
    <property type="entry name" value="GT4_PimA-like"/>
    <property type="match status" value="1"/>
</dbReference>
<evidence type="ECO:0000313" key="4">
    <source>
        <dbReference type="Proteomes" id="UP000463939"/>
    </source>
</evidence>
<dbReference type="Pfam" id="PF13692">
    <property type="entry name" value="Glyco_trans_1_4"/>
    <property type="match status" value="1"/>
</dbReference>
<gene>
    <name evidence="3" type="ORF">SFSGTM_02280</name>
</gene>
<dbReference type="GO" id="GO:0009103">
    <property type="term" value="P:lipopolysaccharide biosynthetic process"/>
    <property type="evidence" value="ECO:0007669"/>
    <property type="project" value="TreeGrafter"/>
</dbReference>
<evidence type="ECO:0000259" key="2">
    <source>
        <dbReference type="Pfam" id="PF13439"/>
    </source>
</evidence>
<dbReference type="PANTHER" id="PTHR46401:SF2">
    <property type="entry name" value="GLYCOSYLTRANSFERASE WBBK-RELATED"/>
    <property type="match status" value="1"/>
</dbReference>
<dbReference type="PANTHER" id="PTHR46401">
    <property type="entry name" value="GLYCOSYLTRANSFERASE WBBK-RELATED"/>
    <property type="match status" value="1"/>
</dbReference>
<dbReference type="InterPro" id="IPR028098">
    <property type="entry name" value="Glyco_trans_4-like_N"/>
</dbReference>
<dbReference type="KEGG" id="sniv:SFSGTM_02280"/>
<keyword evidence="1 3" id="KW-0808">Transferase</keyword>
<dbReference type="Proteomes" id="UP000463939">
    <property type="component" value="Chromosome"/>
</dbReference>
<dbReference type="GO" id="GO:0016757">
    <property type="term" value="F:glycosyltransferase activity"/>
    <property type="evidence" value="ECO:0007669"/>
    <property type="project" value="TreeGrafter"/>
</dbReference>
<dbReference type="Pfam" id="PF13439">
    <property type="entry name" value="Glyco_transf_4"/>
    <property type="match status" value="1"/>
</dbReference>
<feature type="domain" description="Glycosyltransferase subfamily 4-like N-terminal" evidence="2">
    <location>
        <begin position="13"/>
        <end position="163"/>
    </location>
</feature>
<accession>A0A809SG11</accession>
<dbReference type="EMBL" id="AP021881">
    <property type="protein sequence ID" value="BBO99519.1"/>
    <property type="molecule type" value="Genomic_DNA"/>
</dbReference>
<keyword evidence="4" id="KW-1185">Reference proteome</keyword>
<proteinExistence type="predicted"/>
<protein>
    <submittedName>
        <fullName evidence="3">Sugar transferase</fullName>
    </submittedName>
</protein>
<dbReference type="SUPFAM" id="SSF53756">
    <property type="entry name" value="UDP-Glycosyltransferase/glycogen phosphorylase"/>
    <property type="match status" value="1"/>
</dbReference>
<sequence>MKIEIVSFTGNSGLTDYAISLARALINHAQIRVVSAQSLPNTFNNMGFKIERVFRRSRQYPIDIFKFLFGVITRKPDWIIFQGPIKFPLIDALVVRLIRLFGIKTAITVHDVLPHYPRKWSIFEFGFYYRSFDKVIAHSEAANRILLNQLKITKDILIVPHGVYDIFNLTNITQLNARKKIGQLVSDDFIVLFFGHLEPRKGLMEFLAMAKMCNQPEIKFLIAGKNDLSKHGQKYSDELDAARTLPNVIIHDSRIEFENVENYFSACDIVALPYLEGSTSGVLKLALAFGKPIIATSVGDLPEQTPEGGGILVSCDTNIAENFLNAITQIKCTYQPYSEAMNNAKQSANWAAIADSIFQHLAPQN</sequence>
<evidence type="ECO:0000256" key="1">
    <source>
        <dbReference type="ARBA" id="ARBA00022679"/>
    </source>
</evidence>
<name>A0A809SG11_9PROT</name>
<dbReference type="Gene3D" id="3.40.50.2000">
    <property type="entry name" value="Glycogen Phosphorylase B"/>
    <property type="match status" value="2"/>
</dbReference>
<dbReference type="AlphaFoldDB" id="A0A809SG11"/>
<organism evidence="3 4">
    <name type="scientific">Sulfuriferula nivalis</name>
    <dbReference type="NCBI Taxonomy" id="2675298"/>
    <lineage>
        <taxon>Bacteria</taxon>
        <taxon>Pseudomonadati</taxon>
        <taxon>Pseudomonadota</taxon>
        <taxon>Betaproteobacteria</taxon>
        <taxon>Nitrosomonadales</taxon>
        <taxon>Sulfuricellaceae</taxon>
        <taxon>Sulfuriferula</taxon>
    </lineage>
</organism>
<dbReference type="RefSeq" id="WP_162083560.1">
    <property type="nucleotide sequence ID" value="NZ_AP021881.1"/>
</dbReference>
<evidence type="ECO:0000313" key="3">
    <source>
        <dbReference type="EMBL" id="BBO99519.1"/>
    </source>
</evidence>
<reference evidence="4" key="1">
    <citation type="submission" date="2019-11" db="EMBL/GenBank/DDBJ databases">
        <title>Isolation and characterization of a novel species in the genus Sulfuriferula.</title>
        <authorList>
            <person name="Mochizuki J."/>
            <person name="Kojima H."/>
            <person name="Fukui M."/>
        </authorList>
    </citation>
    <scope>NUCLEOTIDE SEQUENCE [LARGE SCALE GENOMIC DNA]</scope>
    <source>
        <strain evidence="4">SGTM</strain>
    </source>
</reference>